<dbReference type="AlphaFoldDB" id="A0A238VPJ0"/>
<feature type="transmembrane region" description="Helical" evidence="4">
    <location>
        <begin position="36"/>
        <end position="53"/>
    </location>
</feature>
<evidence type="ECO:0000256" key="4">
    <source>
        <dbReference type="SAM" id="Phobius"/>
    </source>
</evidence>
<comment type="subcellular location">
    <subcellularLocation>
        <location evidence="1">Cell envelope</location>
    </subcellularLocation>
</comment>
<name>A0A238VPJ0_9FLAO</name>
<protein>
    <submittedName>
        <fullName evidence="5">Multidrug resistance efflux pump</fullName>
    </submittedName>
</protein>
<sequence>MLNISNNKISSFIDLTNYKSGKELFNKEYHKGFRKFLLVFSLILVVILFLPWTQNITSKGNVTTLKPNQRPQTLQSQIPGRIEQWFVQEGDFVKKGDTILRISEVKSDYFDEQLTQRTDDQLNAKSSSVEAYKNKGVALQSQISALKQERSLKLEQAKNKLIQSNLKVKSDSIDLQVIKIKADIAKTQYERTLTLQKEGLKAVKEVEEKLSKLQEANAKLISQQNKFLSTKNNVINSELVILTINASYGDKIAKAQSNLFTAQSGGFDTQAQASKLETNLANYRKRSSLLFVTAPQDGYINKAIISGIGETFKEGQELISIMPADYELAVEMYVRPIDLPLIHIGENVRVLFDGWPAIVFSGWPNVSHGTYGAKIVAIENFISDNGKYRVLLAPDDTDVNWPKAIRVGSGAKTIALLNNVPIWFELWRQINSFPPNFYQSSDEKDTSKTKKG</sequence>
<dbReference type="PRINTS" id="PR01490">
    <property type="entry name" value="RTXTOXIND"/>
</dbReference>
<keyword evidence="4" id="KW-0472">Membrane</keyword>
<evidence type="ECO:0000313" key="5">
    <source>
        <dbReference type="EMBL" id="SNR35409.1"/>
    </source>
</evidence>
<gene>
    <name evidence="5" type="ORF">SAMN04488111_0714</name>
</gene>
<dbReference type="EMBL" id="FZNX01000001">
    <property type="protein sequence ID" value="SNR35409.1"/>
    <property type="molecule type" value="Genomic_DNA"/>
</dbReference>
<proteinExistence type="predicted"/>
<dbReference type="SUPFAM" id="SSF111369">
    <property type="entry name" value="HlyD-like secretion proteins"/>
    <property type="match status" value="1"/>
</dbReference>
<dbReference type="InterPro" id="IPR050465">
    <property type="entry name" value="UPF0194_transport"/>
</dbReference>
<keyword evidence="2 3" id="KW-0175">Coiled coil</keyword>
<keyword evidence="6" id="KW-1185">Reference proteome</keyword>
<feature type="coiled-coil region" evidence="3">
    <location>
        <begin position="196"/>
        <end position="226"/>
    </location>
</feature>
<accession>A0A238VPJ0</accession>
<evidence type="ECO:0000256" key="2">
    <source>
        <dbReference type="ARBA" id="ARBA00023054"/>
    </source>
</evidence>
<keyword evidence="4" id="KW-0812">Transmembrane</keyword>
<dbReference type="OrthoDB" id="9760528at2"/>
<dbReference type="PANTHER" id="PTHR32347">
    <property type="entry name" value="EFFLUX SYSTEM COMPONENT YKNX-RELATED"/>
    <property type="match status" value="1"/>
</dbReference>
<reference evidence="6" key="1">
    <citation type="submission" date="2017-06" db="EMBL/GenBank/DDBJ databases">
        <authorList>
            <person name="Varghese N."/>
            <person name="Submissions S."/>
        </authorList>
    </citation>
    <scope>NUCLEOTIDE SEQUENCE [LARGE SCALE GENOMIC DNA]</scope>
    <source>
        <strain evidence="6">DSM 27993</strain>
    </source>
</reference>
<evidence type="ECO:0000256" key="3">
    <source>
        <dbReference type="SAM" id="Coils"/>
    </source>
</evidence>
<dbReference type="Gene3D" id="2.40.50.100">
    <property type="match status" value="1"/>
</dbReference>
<dbReference type="SUPFAM" id="SSF51230">
    <property type="entry name" value="Single hybrid motif"/>
    <property type="match status" value="1"/>
</dbReference>
<dbReference type="RefSeq" id="WP_089377035.1">
    <property type="nucleotide sequence ID" value="NZ_FZNX01000001.1"/>
</dbReference>
<dbReference type="GO" id="GO:0030313">
    <property type="term" value="C:cell envelope"/>
    <property type="evidence" value="ECO:0007669"/>
    <property type="project" value="UniProtKB-SubCell"/>
</dbReference>
<dbReference type="InterPro" id="IPR011053">
    <property type="entry name" value="Single_hybrid_motif"/>
</dbReference>
<evidence type="ECO:0000256" key="1">
    <source>
        <dbReference type="ARBA" id="ARBA00004196"/>
    </source>
</evidence>
<evidence type="ECO:0000313" key="6">
    <source>
        <dbReference type="Proteomes" id="UP000198412"/>
    </source>
</evidence>
<organism evidence="5 6">
    <name type="scientific">Lutibacter flavus</name>
    <dbReference type="NCBI Taxonomy" id="691689"/>
    <lineage>
        <taxon>Bacteria</taxon>
        <taxon>Pseudomonadati</taxon>
        <taxon>Bacteroidota</taxon>
        <taxon>Flavobacteriia</taxon>
        <taxon>Flavobacteriales</taxon>
        <taxon>Flavobacteriaceae</taxon>
        <taxon>Lutibacter</taxon>
    </lineage>
</organism>
<dbReference type="PANTHER" id="PTHR32347:SF23">
    <property type="entry name" value="BLL5650 PROTEIN"/>
    <property type="match status" value="1"/>
</dbReference>
<dbReference type="Proteomes" id="UP000198412">
    <property type="component" value="Unassembled WGS sequence"/>
</dbReference>
<keyword evidence="4" id="KW-1133">Transmembrane helix</keyword>